<keyword evidence="8" id="KW-0762">Sugar transport</keyword>
<keyword evidence="7" id="KW-0963">Cytoplasm</keyword>
<keyword evidence="10" id="KW-0598">Phosphotransferase system</keyword>
<dbReference type="InterPro" id="IPR050499">
    <property type="entry name" value="PEP-utilizing_PTS_enzyme"/>
</dbReference>
<dbReference type="PANTHER" id="PTHR46244:SF1">
    <property type="entry name" value="PHOSPHOENOLPYRUVATE-DEPENDENT PHOSPHOTRANSFERASE SYSTEM"/>
    <property type="match status" value="1"/>
</dbReference>
<evidence type="ECO:0000256" key="1">
    <source>
        <dbReference type="ARBA" id="ARBA00000683"/>
    </source>
</evidence>
<evidence type="ECO:0000256" key="2">
    <source>
        <dbReference type="ARBA" id="ARBA00001946"/>
    </source>
</evidence>
<dbReference type="SMART" id="SM00065">
    <property type="entry name" value="GAF"/>
    <property type="match status" value="1"/>
</dbReference>
<keyword evidence="16" id="KW-1185">Reference proteome</keyword>
<dbReference type="SUPFAM" id="SSF47831">
    <property type="entry name" value="Enzyme I of the PEP:sugar phosphotransferase system HPr-binding (sub)domain"/>
    <property type="match status" value="1"/>
</dbReference>
<dbReference type="InterPro" id="IPR000121">
    <property type="entry name" value="PEP_util_C"/>
</dbReference>
<comment type="catalytic activity">
    <reaction evidence="1">
        <text>L-histidyl-[protein] + phosphoenolpyruvate = N(pros)-phospho-L-histidyl-[protein] + pyruvate</text>
        <dbReference type="Rhea" id="RHEA:23880"/>
        <dbReference type="Rhea" id="RHEA-COMP:9745"/>
        <dbReference type="Rhea" id="RHEA-COMP:9746"/>
        <dbReference type="ChEBI" id="CHEBI:15361"/>
        <dbReference type="ChEBI" id="CHEBI:29979"/>
        <dbReference type="ChEBI" id="CHEBI:58702"/>
        <dbReference type="ChEBI" id="CHEBI:64837"/>
        <dbReference type="EC" id="2.7.3.9"/>
    </reaction>
</comment>
<organism evidence="15 16">
    <name type="scientific">Neptuniibacter pectenicola</name>
    <dbReference type="NCBI Taxonomy" id="1806669"/>
    <lineage>
        <taxon>Bacteria</taxon>
        <taxon>Pseudomonadati</taxon>
        <taxon>Pseudomonadota</taxon>
        <taxon>Gammaproteobacteria</taxon>
        <taxon>Oceanospirillales</taxon>
        <taxon>Oceanospirillaceae</taxon>
        <taxon>Neptuniibacter</taxon>
    </lineage>
</organism>
<evidence type="ECO:0000256" key="11">
    <source>
        <dbReference type="ARBA" id="ARBA00022723"/>
    </source>
</evidence>
<dbReference type="EC" id="2.7.3.9" evidence="5"/>
<comment type="caution">
    <text evidence="15">The sequence shown here is derived from an EMBL/GenBank/DDBJ whole genome shotgun (WGS) entry which is preliminary data.</text>
</comment>
<evidence type="ECO:0000256" key="10">
    <source>
        <dbReference type="ARBA" id="ARBA00022683"/>
    </source>
</evidence>
<dbReference type="Pfam" id="PF01590">
    <property type="entry name" value="GAF"/>
    <property type="match status" value="1"/>
</dbReference>
<evidence type="ECO:0000313" key="15">
    <source>
        <dbReference type="EMBL" id="MEM5537162.1"/>
    </source>
</evidence>
<dbReference type="SUPFAM" id="SSF55781">
    <property type="entry name" value="GAF domain-like"/>
    <property type="match status" value="1"/>
</dbReference>
<dbReference type="InterPro" id="IPR003018">
    <property type="entry name" value="GAF"/>
</dbReference>
<protein>
    <recommendedName>
        <fullName evidence="5">phosphoenolpyruvate--protein phosphotransferase</fullName>
        <ecNumber evidence="5">2.7.3.9</ecNumber>
    </recommendedName>
</protein>
<comment type="subcellular location">
    <subcellularLocation>
        <location evidence="3">Cytoplasm</location>
    </subcellularLocation>
</comment>
<evidence type="ECO:0000256" key="12">
    <source>
        <dbReference type="ARBA" id="ARBA00022777"/>
    </source>
</evidence>
<dbReference type="InterPro" id="IPR006318">
    <property type="entry name" value="PTS_EI-like"/>
</dbReference>
<dbReference type="EMBL" id="JBBMRA010000011">
    <property type="protein sequence ID" value="MEM5537162.1"/>
    <property type="molecule type" value="Genomic_DNA"/>
</dbReference>
<dbReference type="Gene3D" id="1.10.274.10">
    <property type="entry name" value="PtsI, HPr-binding domain"/>
    <property type="match status" value="1"/>
</dbReference>
<evidence type="ECO:0000259" key="14">
    <source>
        <dbReference type="SMART" id="SM00065"/>
    </source>
</evidence>
<dbReference type="PROSITE" id="PS00742">
    <property type="entry name" value="PEP_ENZYMES_2"/>
    <property type="match status" value="1"/>
</dbReference>
<dbReference type="InterPro" id="IPR008731">
    <property type="entry name" value="PTS_EIN"/>
</dbReference>
<accession>A0ABU9TVH5</accession>
<dbReference type="RefSeq" id="WP_339891764.1">
    <property type="nucleotide sequence ID" value="NZ_CAXBCE010000028.1"/>
</dbReference>
<comment type="cofactor">
    <cofactor evidence="2">
        <name>Mg(2+)</name>
        <dbReference type="ChEBI" id="CHEBI:18420"/>
    </cofactor>
</comment>
<evidence type="ECO:0000256" key="5">
    <source>
        <dbReference type="ARBA" id="ARBA00012232"/>
    </source>
</evidence>
<keyword evidence="9 15" id="KW-0808">Transferase</keyword>
<evidence type="ECO:0000256" key="6">
    <source>
        <dbReference type="ARBA" id="ARBA00022448"/>
    </source>
</evidence>
<evidence type="ECO:0000256" key="13">
    <source>
        <dbReference type="ARBA" id="ARBA00022842"/>
    </source>
</evidence>
<dbReference type="InterPro" id="IPR015813">
    <property type="entry name" value="Pyrv/PenolPyrv_kinase-like_dom"/>
</dbReference>
<keyword evidence="11" id="KW-0479">Metal-binding</keyword>
<dbReference type="InterPro" id="IPR040442">
    <property type="entry name" value="Pyrv_kinase-like_dom_sf"/>
</dbReference>
<dbReference type="SUPFAM" id="SSF52009">
    <property type="entry name" value="Phosphohistidine domain"/>
    <property type="match status" value="1"/>
</dbReference>
<keyword evidence="6" id="KW-0813">Transport</keyword>
<proteinExistence type="inferred from homology"/>
<gene>
    <name evidence="15" type="primary">ptsP</name>
    <name evidence="15" type="ORF">WNY58_12240</name>
</gene>
<evidence type="ECO:0000256" key="3">
    <source>
        <dbReference type="ARBA" id="ARBA00004496"/>
    </source>
</evidence>
<dbReference type="SUPFAM" id="SSF51621">
    <property type="entry name" value="Phosphoenolpyruvate/pyruvate domain"/>
    <property type="match status" value="1"/>
</dbReference>
<dbReference type="PRINTS" id="PR01736">
    <property type="entry name" value="PHPHTRNFRASE"/>
</dbReference>
<evidence type="ECO:0000313" key="16">
    <source>
        <dbReference type="Proteomes" id="UP001449225"/>
    </source>
</evidence>
<dbReference type="GO" id="GO:0008965">
    <property type="term" value="F:phosphoenolpyruvate-protein phosphotransferase activity"/>
    <property type="evidence" value="ECO:0007669"/>
    <property type="project" value="UniProtKB-EC"/>
</dbReference>
<dbReference type="NCBIfam" id="TIGR01417">
    <property type="entry name" value="PTS_I_fam"/>
    <property type="match status" value="1"/>
</dbReference>
<dbReference type="InterPro" id="IPR036637">
    <property type="entry name" value="Phosphohistidine_dom_sf"/>
</dbReference>
<dbReference type="Gene3D" id="3.30.450.40">
    <property type="match status" value="1"/>
</dbReference>
<dbReference type="Gene3D" id="3.20.20.60">
    <property type="entry name" value="Phosphoenolpyruvate-binding domains"/>
    <property type="match status" value="1"/>
</dbReference>
<dbReference type="InterPro" id="IPR029016">
    <property type="entry name" value="GAF-like_dom_sf"/>
</dbReference>
<dbReference type="Pfam" id="PF00391">
    <property type="entry name" value="PEP-utilizers"/>
    <property type="match status" value="1"/>
</dbReference>
<dbReference type="PANTHER" id="PTHR46244">
    <property type="entry name" value="PHOSPHOENOLPYRUVATE-PROTEIN PHOSPHOTRANSFERASE"/>
    <property type="match status" value="1"/>
</dbReference>
<dbReference type="Gene3D" id="3.50.30.10">
    <property type="entry name" value="Phosphohistidine domain"/>
    <property type="match status" value="1"/>
</dbReference>
<dbReference type="Pfam" id="PF05524">
    <property type="entry name" value="PEP-utilisers_N"/>
    <property type="match status" value="1"/>
</dbReference>
<reference evidence="15 16" key="1">
    <citation type="submission" date="2024-03" db="EMBL/GenBank/DDBJ databases">
        <title>Community enrichment and isolation of bacterial strains for fucoidan degradation.</title>
        <authorList>
            <person name="Sichert A."/>
        </authorList>
    </citation>
    <scope>NUCLEOTIDE SEQUENCE [LARGE SCALE GENOMIC DNA]</scope>
    <source>
        <strain evidence="15 16">AS76</strain>
    </source>
</reference>
<dbReference type="NCBIfam" id="NF008283">
    <property type="entry name" value="PRK11061.1"/>
    <property type="match status" value="1"/>
</dbReference>
<dbReference type="Pfam" id="PF02896">
    <property type="entry name" value="PEP-utilizers_C"/>
    <property type="match status" value="1"/>
</dbReference>
<evidence type="ECO:0000256" key="9">
    <source>
        <dbReference type="ARBA" id="ARBA00022679"/>
    </source>
</evidence>
<evidence type="ECO:0000256" key="8">
    <source>
        <dbReference type="ARBA" id="ARBA00022597"/>
    </source>
</evidence>
<keyword evidence="13" id="KW-0460">Magnesium</keyword>
<dbReference type="InterPro" id="IPR036618">
    <property type="entry name" value="PtsI_HPr-bd_sf"/>
</dbReference>
<name>A0ABU9TVH5_9GAMM</name>
<keyword evidence="12" id="KW-0418">Kinase</keyword>
<comment type="similarity">
    <text evidence="4">Belongs to the PEP-utilizing enzyme family.</text>
</comment>
<dbReference type="Proteomes" id="UP001449225">
    <property type="component" value="Unassembled WGS sequence"/>
</dbReference>
<feature type="domain" description="GAF" evidence="14">
    <location>
        <begin position="17"/>
        <end position="164"/>
    </location>
</feature>
<sequence>MLNVLRTIVQEVSAAPDLETVLNLIVQRIQRSMHTQVCSVYLFDPADQCYVLMASEGLNKEAVGSVRLSASEGLVGTVVQRAEPINLENAAEHPAYKYVEATGEERLSSFLGVPIIRHRDVLGVLVVQQLEVRRFDESEEAFLVTLSAQLAGAIAHAEATGSLAAIGGPSDDVMDLRFGGVAGVAGVAIGTATVISPPADLGSVPDKAAKDIEKEIASFQEALKLVRRDIKVVGRSLAQRLRSEEQALFDVYLRMLDDNALAGEVVSRIEQGNWAQGALREVVSEHVHQFSMMGDPYLRERATDIKDLGRRVLAYLQEAAPASLEFTDETILVADELTPAMLGEVPSEKLVGLVSVHGSSNSHVAILARSMGIPTIMGAVDLPLTRIDGRELILDGYSGRIYVQPSKKLLTAYSDIVRCEQEQATELEALKDLPAETTDGFVMPLWVNTGLVADVARSLDRGAEGIGLYRTEVPFMIREFFPSEQEQADTYRKQIEAFSPRPVTMRTLDIGGDKALPYFPINEENPFLGWRGIRVTLDHPEIFLVQVRAMLKAGEGYDNLRIMLPMVTSVGEVEDASRQIDRAVRELQDEGYAIKRPLVGVMVEVPAAVYQVRRFARRVDFISVGSNDLTQYLLAVDRNNPRVAGLYVSYHPAVLKALQHIAREAHKEDVTVSICGEVASEPGGALLLMAMGYDVLSMNATNLPKVKSAIRSVSKQDADLLLKEVMAMDDADRIQVFINERLEELGIALPAQPVIAV</sequence>
<evidence type="ECO:0000256" key="4">
    <source>
        <dbReference type="ARBA" id="ARBA00007837"/>
    </source>
</evidence>
<dbReference type="InterPro" id="IPR023151">
    <property type="entry name" value="PEP_util_CS"/>
</dbReference>
<evidence type="ECO:0000256" key="7">
    <source>
        <dbReference type="ARBA" id="ARBA00022490"/>
    </source>
</evidence>
<dbReference type="InterPro" id="IPR008279">
    <property type="entry name" value="PEP-util_enz_mobile_dom"/>
</dbReference>